<protein>
    <submittedName>
        <fullName evidence="3">Uncharacterized protein</fullName>
    </submittedName>
</protein>
<comment type="caution">
    <text evidence="3">The sequence shown here is derived from an EMBL/GenBank/DDBJ whole genome shotgun (WGS) entry which is preliminary data.</text>
</comment>
<dbReference type="Proteomes" id="UP000663844">
    <property type="component" value="Unassembled WGS sequence"/>
</dbReference>
<sequence length="318" mass="36708">MQACQHRRFECIQVSYRSINKCITNFNRSTTVAHVIDALLDDLSEKQYLTINDCCLYAVRSPYLFPLKSTEFIQDILLRYASTDIQFKLSFKRNSSPSRFAQRKRLLRTPLQQSTLINAHEQLKIQESLIRRQHEIITKLRNTSLSNKPSLSSSSNYDNYFDWVTRNSDDVDSDDSRTSSDIIPICRRQSRQDEYHKAVNRDTTDSCRSLSRVRFRPSMVVTQTHDLPLSSASTQMKSILKKVSSNYSVIPRTSSVDRDINQLTGMTFKQRRNSIYKSDDTDDDNLSDRSTTDSCLGSLSSNDTNSYVINQHHLETLV</sequence>
<organism evidence="3 4">
    <name type="scientific">Adineta steineri</name>
    <dbReference type="NCBI Taxonomy" id="433720"/>
    <lineage>
        <taxon>Eukaryota</taxon>
        <taxon>Metazoa</taxon>
        <taxon>Spiralia</taxon>
        <taxon>Gnathifera</taxon>
        <taxon>Rotifera</taxon>
        <taxon>Eurotatoria</taxon>
        <taxon>Bdelloidea</taxon>
        <taxon>Adinetida</taxon>
        <taxon>Adinetidae</taxon>
        <taxon>Adineta</taxon>
    </lineage>
</organism>
<gene>
    <name evidence="2" type="ORF">JYZ213_LOCUS40938</name>
    <name evidence="3" type="ORF">OXD698_LOCUS33955</name>
</gene>
<name>A0A819T3S0_9BILA</name>
<accession>A0A819T3S0</accession>
<dbReference type="EMBL" id="CAJNOG010001575">
    <property type="protein sequence ID" value="CAF1455391.1"/>
    <property type="molecule type" value="Genomic_DNA"/>
</dbReference>
<evidence type="ECO:0000313" key="3">
    <source>
        <dbReference type="EMBL" id="CAF4075184.1"/>
    </source>
</evidence>
<proteinExistence type="predicted"/>
<evidence type="ECO:0000256" key="1">
    <source>
        <dbReference type="SAM" id="MobiDB-lite"/>
    </source>
</evidence>
<evidence type="ECO:0000313" key="2">
    <source>
        <dbReference type="EMBL" id="CAF1455391.1"/>
    </source>
</evidence>
<evidence type="ECO:0000313" key="4">
    <source>
        <dbReference type="Proteomes" id="UP000663844"/>
    </source>
</evidence>
<feature type="region of interest" description="Disordered" evidence="1">
    <location>
        <begin position="274"/>
        <end position="297"/>
    </location>
</feature>
<reference evidence="3" key="1">
    <citation type="submission" date="2021-02" db="EMBL/GenBank/DDBJ databases">
        <authorList>
            <person name="Nowell W R."/>
        </authorList>
    </citation>
    <scope>NUCLEOTIDE SEQUENCE</scope>
</reference>
<dbReference type="EMBL" id="CAJOAZ010004788">
    <property type="protein sequence ID" value="CAF4075184.1"/>
    <property type="molecule type" value="Genomic_DNA"/>
</dbReference>
<dbReference type="AlphaFoldDB" id="A0A819T3S0"/>
<dbReference type="Proteomes" id="UP000663845">
    <property type="component" value="Unassembled WGS sequence"/>
</dbReference>